<dbReference type="InterPro" id="IPR044526">
    <property type="entry name" value="NAKR1-3"/>
</dbReference>
<comment type="caution">
    <text evidence="3">The sequence shown here is derived from an EMBL/GenBank/DDBJ whole genome shotgun (WGS) entry which is preliminary data.</text>
</comment>
<gene>
    <name evidence="3" type="ORF">RJ639_001452</name>
</gene>
<name>A0AA89BLW6_9ASTE</name>
<organism evidence="3 4">
    <name type="scientific">Escallonia herrerae</name>
    <dbReference type="NCBI Taxonomy" id="1293975"/>
    <lineage>
        <taxon>Eukaryota</taxon>
        <taxon>Viridiplantae</taxon>
        <taxon>Streptophyta</taxon>
        <taxon>Embryophyta</taxon>
        <taxon>Tracheophyta</taxon>
        <taxon>Spermatophyta</taxon>
        <taxon>Magnoliopsida</taxon>
        <taxon>eudicotyledons</taxon>
        <taxon>Gunneridae</taxon>
        <taxon>Pentapetalae</taxon>
        <taxon>asterids</taxon>
        <taxon>campanulids</taxon>
        <taxon>Escalloniales</taxon>
        <taxon>Escalloniaceae</taxon>
        <taxon>Escallonia</taxon>
    </lineage>
</organism>
<dbReference type="GO" id="GO:0046872">
    <property type="term" value="F:metal ion binding"/>
    <property type="evidence" value="ECO:0007669"/>
    <property type="project" value="InterPro"/>
</dbReference>
<dbReference type="PANTHER" id="PTHR46119:SF11">
    <property type="entry name" value="HEAVY METAL TRANSPORT_DETOXIFICATION SUPERFAMILY PROTEIN"/>
    <property type="match status" value="1"/>
</dbReference>
<dbReference type="Pfam" id="PF00403">
    <property type="entry name" value="HMA"/>
    <property type="match status" value="1"/>
</dbReference>
<dbReference type="PROSITE" id="PS50846">
    <property type="entry name" value="HMA_2"/>
    <property type="match status" value="1"/>
</dbReference>
<dbReference type="Gene3D" id="3.30.70.100">
    <property type="match status" value="1"/>
</dbReference>
<dbReference type="PANTHER" id="PTHR46119">
    <property type="entry name" value="OS08G0405700 PROTEIN"/>
    <property type="match status" value="1"/>
</dbReference>
<dbReference type="SUPFAM" id="SSF55008">
    <property type="entry name" value="HMA, heavy metal-associated domain"/>
    <property type="match status" value="1"/>
</dbReference>
<evidence type="ECO:0000313" key="4">
    <source>
        <dbReference type="Proteomes" id="UP001188597"/>
    </source>
</evidence>
<proteinExistence type="predicted"/>
<reference evidence="3" key="1">
    <citation type="submission" date="2022-12" db="EMBL/GenBank/DDBJ databases">
        <title>Draft genome assemblies for two species of Escallonia (Escalloniales).</title>
        <authorList>
            <person name="Chanderbali A."/>
            <person name="Dervinis C."/>
            <person name="Anghel I."/>
            <person name="Soltis D."/>
            <person name="Soltis P."/>
            <person name="Zapata F."/>
        </authorList>
    </citation>
    <scope>NUCLEOTIDE SEQUENCE</scope>
    <source>
        <strain evidence="3">UCBG64.0493</strain>
        <tissue evidence="3">Leaf</tissue>
    </source>
</reference>
<feature type="domain" description="HMA" evidence="2">
    <location>
        <begin position="59"/>
        <end position="125"/>
    </location>
</feature>
<comment type="subcellular location">
    <subcellularLocation>
        <location evidence="1">Membrane</location>
        <topology evidence="1">Peripheral membrane protein</topology>
    </subcellularLocation>
</comment>
<dbReference type="Proteomes" id="UP001188597">
    <property type="component" value="Unassembled WGS sequence"/>
</dbReference>
<accession>A0AA89BLW6</accession>
<protein>
    <recommendedName>
        <fullName evidence="2">HMA domain-containing protein</fullName>
    </recommendedName>
</protein>
<dbReference type="AlphaFoldDB" id="A0AA89BLW6"/>
<evidence type="ECO:0000313" key="3">
    <source>
        <dbReference type="EMBL" id="KAK3041642.1"/>
    </source>
</evidence>
<dbReference type="InterPro" id="IPR036163">
    <property type="entry name" value="HMA_dom_sf"/>
</dbReference>
<sequence length="127" mass="13993">MGKLSFGRVLDSLCLSPGSSSCLCVSNNYETPDEYLERKPLVASEDDQVPQTLAFLIKPKMVVLKVSMHCNGCARKVEKHIAKMEGVTSYQVDMETKMVVVIGDIVPFEVLESVSRVKNAELWAAPS</sequence>
<evidence type="ECO:0000259" key="2">
    <source>
        <dbReference type="PROSITE" id="PS50846"/>
    </source>
</evidence>
<keyword evidence="4" id="KW-1185">Reference proteome</keyword>
<dbReference type="GO" id="GO:0009626">
    <property type="term" value="P:plant-type hypersensitive response"/>
    <property type="evidence" value="ECO:0007669"/>
    <property type="project" value="UniProtKB-KW"/>
</dbReference>
<dbReference type="PROSITE" id="PS51257">
    <property type="entry name" value="PROKAR_LIPOPROTEIN"/>
    <property type="match status" value="1"/>
</dbReference>
<dbReference type="CDD" id="cd00371">
    <property type="entry name" value="HMA"/>
    <property type="match status" value="1"/>
</dbReference>
<dbReference type="EMBL" id="JAVXUP010000030">
    <property type="protein sequence ID" value="KAK3041642.1"/>
    <property type="molecule type" value="Genomic_DNA"/>
</dbReference>
<dbReference type="InterPro" id="IPR006121">
    <property type="entry name" value="HMA_dom"/>
</dbReference>
<dbReference type="GO" id="GO:0016020">
    <property type="term" value="C:membrane"/>
    <property type="evidence" value="ECO:0007669"/>
    <property type="project" value="UniProtKB-SubCell"/>
</dbReference>
<evidence type="ECO:0000256" key="1">
    <source>
        <dbReference type="ARBA" id="ARBA00004170"/>
    </source>
</evidence>